<reference evidence="1 2" key="1">
    <citation type="journal article" date="2014" name="Curr. Microbiol.">
        <title>Spirosoma radiotolerans sp. nov., a gamma-radiation-resistant bacterium isolated from gamma ray-irradiated soil.</title>
        <authorList>
            <person name="Lee J.J."/>
            <person name="Srinivasan S."/>
            <person name="Lim S."/>
            <person name="Joe M."/>
            <person name="Im S."/>
            <person name="Bae S.I."/>
            <person name="Park K.R."/>
            <person name="Han J.H."/>
            <person name="Park S.H."/>
            <person name="Joo B.M."/>
            <person name="Park S.J."/>
            <person name="Kim M.K."/>
        </authorList>
    </citation>
    <scope>NUCLEOTIDE SEQUENCE [LARGE SCALE GENOMIC DNA]</scope>
    <source>
        <strain evidence="1 2">DG5A</strain>
    </source>
</reference>
<evidence type="ECO:0000313" key="2">
    <source>
        <dbReference type="Proteomes" id="UP000033054"/>
    </source>
</evidence>
<accession>A0A0E3ZRB6</accession>
<proteinExistence type="predicted"/>
<dbReference type="AlphaFoldDB" id="A0A0E3ZRB6"/>
<evidence type="ECO:0000313" key="1">
    <source>
        <dbReference type="EMBL" id="AKD53560.1"/>
    </source>
</evidence>
<gene>
    <name evidence="1" type="ORF">SD10_00225</name>
</gene>
<sequence length="94" mass="10722">MLLVALTVLSCGTKPLDKKYRSQTMWYDIRVGSSTKNDSINHELCRMAVAENTAHGVKSEELTYQELIDHGYELLGKTHTEAYVDSLRELYGKR</sequence>
<organism evidence="1 2">
    <name type="scientific">Spirosoma radiotolerans</name>
    <dbReference type="NCBI Taxonomy" id="1379870"/>
    <lineage>
        <taxon>Bacteria</taxon>
        <taxon>Pseudomonadati</taxon>
        <taxon>Bacteroidota</taxon>
        <taxon>Cytophagia</taxon>
        <taxon>Cytophagales</taxon>
        <taxon>Cytophagaceae</taxon>
        <taxon>Spirosoma</taxon>
    </lineage>
</organism>
<dbReference type="PATRIC" id="fig|1379870.5.peg.51"/>
<protein>
    <submittedName>
        <fullName evidence="1">Uncharacterized protein</fullName>
    </submittedName>
</protein>
<keyword evidence="2" id="KW-1185">Reference proteome</keyword>
<name>A0A0E3ZRB6_9BACT</name>
<dbReference type="KEGG" id="srd:SD10_00225"/>
<dbReference type="Proteomes" id="UP000033054">
    <property type="component" value="Chromosome"/>
</dbReference>
<dbReference type="EMBL" id="CP010429">
    <property type="protein sequence ID" value="AKD53560.1"/>
    <property type="molecule type" value="Genomic_DNA"/>
</dbReference>
<dbReference type="HOGENOM" id="CLU_2384682_0_0_10"/>